<proteinExistence type="inferred from homology"/>
<comment type="caution">
    <text evidence="6">The sequence shown here is derived from an EMBL/GenBank/DDBJ whole genome shotgun (WGS) entry which is preliminary data.</text>
</comment>
<evidence type="ECO:0000256" key="3">
    <source>
        <dbReference type="ARBA" id="ARBA00022833"/>
    </source>
</evidence>
<dbReference type="SUPFAM" id="SSF51316">
    <property type="entry name" value="Mss4-like"/>
    <property type="match status" value="1"/>
</dbReference>
<evidence type="ECO:0000259" key="5">
    <source>
        <dbReference type="PROSITE" id="PS51891"/>
    </source>
</evidence>
<dbReference type="GO" id="GO:0016846">
    <property type="term" value="F:carbon-sulfur lyase activity"/>
    <property type="evidence" value="ECO:0007669"/>
    <property type="project" value="InterPro"/>
</dbReference>
<accession>A0A429V623</accession>
<dbReference type="PANTHER" id="PTHR33337:SF40">
    <property type="entry name" value="CENP-V_GFA DOMAIN-CONTAINING PROTEIN-RELATED"/>
    <property type="match status" value="1"/>
</dbReference>
<dbReference type="Proteomes" id="UP000274661">
    <property type="component" value="Unassembled WGS sequence"/>
</dbReference>
<dbReference type="EMBL" id="RWJF01000001">
    <property type="protein sequence ID" value="RST29397.1"/>
    <property type="molecule type" value="Genomic_DNA"/>
</dbReference>
<evidence type="ECO:0000256" key="2">
    <source>
        <dbReference type="ARBA" id="ARBA00022723"/>
    </source>
</evidence>
<evidence type="ECO:0000313" key="7">
    <source>
        <dbReference type="Proteomes" id="UP000274661"/>
    </source>
</evidence>
<dbReference type="PROSITE" id="PS51891">
    <property type="entry name" value="CENP_V_GFA"/>
    <property type="match status" value="1"/>
</dbReference>
<keyword evidence="7" id="KW-1185">Reference proteome</keyword>
<evidence type="ECO:0000256" key="1">
    <source>
        <dbReference type="ARBA" id="ARBA00005495"/>
    </source>
</evidence>
<keyword evidence="2" id="KW-0479">Metal-binding</keyword>
<evidence type="ECO:0000313" key="6">
    <source>
        <dbReference type="EMBL" id="RST29397.1"/>
    </source>
</evidence>
<keyword evidence="3" id="KW-0862">Zinc</keyword>
<dbReference type="AlphaFoldDB" id="A0A429V623"/>
<dbReference type="RefSeq" id="WP_126717240.1">
    <property type="nucleotide sequence ID" value="NZ_RWJF01000001.1"/>
</dbReference>
<comment type="similarity">
    <text evidence="1">Belongs to the Gfa family.</text>
</comment>
<dbReference type="Gene3D" id="3.90.1590.10">
    <property type="entry name" value="glutathione-dependent formaldehyde- activating enzyme (gfa)"/>
    <property type="match status" value="1"/>
</dbReference>
<sequence>MIERRASCRCGQLTATVTGEPVRTSVCHCLHCKKRSGSAFATQARWPLDRVVVSGAERSWTKHNDSGTSATFRFCPECGSDIAYVLSSDPEVLAMPVGAFDDPFFAQPVYSVFEDRKHPWVAILGEQVDHLD</sequence>
<dbReference type="GO" id="GO:0046872">
    <property type="term" value="F:metal ion binding"/>
    <property type="evidence" value="ECO:0007669"/>
    <property type="project" value="UniProtKB-KW"/>
</dbReference>
<name>A0A429V623_9SPHN</name>
<dbReference type="InterPro" id="IPR011057">
    <property type="entry name" value="Mss4-like_sf"/>
</dbReference>
<protein>
    <submittedName>
        <fullName evidence="6">GFA family protein</fullName>
    </submittedName>
</protein>
<dbReference type="Pfam" id="PF04828">
    <property type="entry name" value="GFA"/>
    <property type="match status" value="1"/>
</dbReference>
<dbReference type="InterPro" id="IPR006913">
    <property type="entry name" value="CENP-V/GFA"/>
</dbReference>
<reference evidence="6 7" key="1">
    <citation type="submission" date="2018-12" db="EMBL/GenBank/DDBJ databases">
        <title>Sphingomonas sp. HMF7854 Genome sequencing and assembly.</title>
        <authorList>
            <person name="Cha I."/>
            <person name="Kang H."/>
            <person name="Kim H."/>
            <person name="Kang J."/>
            <person name="Joh K."/>
        </authorList>
    </citation>
    <scope>NUCLEOTIDE SEQUENCE [LARGE SCALE GENOMIC DNA]</scope>
    <source>
        <strain evidence="6 7">HMF7854</strain>
    </source>
</reference>
<feature type="domain" description="CENP-V/GFA" evidence="5">
    <location>
        <begin position="4"/>
        <end position="111"/>
    </location>
</feature>
<dbReference type="PANTHER" id="PTHR33337">
    <property type="entry name" value="GFA DOMAIN-CONTAINING PROTEIN"/>
    <property type="match status" value="1"/>
</dbReference>
<dbReference type="OrthoDB" id="7186766at2"/>
<keyword evidence="4" id="KW-0456">Lyase</keyword>
<evidence type="ECO:0000256" key="4">
    <source>
        <dbReference type="ARBA" id="ARBA00023239"/>
    </source>
</evidence>
<gene>
    <name evidence="6" type="ORF">HMF7854_00040</name>
</gene>
<organism evidence="6 7">
    <name type="scientific">Sphingomonas ginkgonis</name>
    <dbReference type="NCBI Taxonomy" id="2315330"/>
    <lineage>
        <taxon>Bacteria</taxon>
        <taxon>Pseudomonadati</taxon>
        <taxon>Pseudomonadota</taxon>
        <taxon>Alphaproteobacteria</taxon>
        <taxon>Sphingomonadales</taxon>
        <taxon>Sphingomonadaceae</taxon>
        <taxon>Sphingomonas</taxon>
    </lineage>
</organism>